<sequence>MSAAYVEAVACVLNWPDKSLAIIKKNVERAGTPLDPYVNEDVRNLQQGQLTESELPNPWLTFKIKLFDENDCNLNKQNV</sequence>
<organism evidence="1 2">
    <name type="scientific">Spirosoma pollinicola</name>
    <dbReference type="NCBI Taxonomy" id="2057025"/>
    <lineage>
        <taxon>Bacteria</taxon>
        <taxon>Pseudomonadati</taxon>
        <taxon>Bacteroidota</taxon>
        <taxon>Cytophagia</taxon>
        <taxon>Cytophagales</taxon>
        <taxon>Cytophagaceae</taxon>
        <taxon>Spirosoma</taxon>
    </lineage>
</organism>
<dbReference type="KEGG" id="spir:CWM47_21210"/>
<protein>
    <submittedName>
        <fullName evidence="1">Uncharacterized protein</fullName>
    </submittedName>
</protein>
<gene>
    <name evidence="1" type="ORF">CWM47_21210</name>
</gene>
<name>A0A2K8Z2M9_9BACT</name>
<accession>A0A2K8Z2M9</accession>
<reference evidence="1 2" key="1">
    <citation type="submission" date="2017-11" db="EMBL/GenBank/DDBJ databases">
        <title>Taxonomic description and genome sequences of Spirosoma HA7 sp. nov., isolated from pollen microhabitat of Corylus avellana.</title>
        <authorList>
            <person name="Ambika Manirajan B."/>
            <person name="Suarez C."/>
            <person name="Ratering S."/>
            <person name="Geissler-Plaum R."/>
            <person name="Cardinale M."/>
            <person name="Sylvia S."/>
        </authorList>
    </citation>
    <scope>NUCLEOTIDE SEQUENCE [LARGE SCALE GENOMIC DNA]</scope>
    <source>
        <strain evidence="1 2">HA7</strain>
    </source>
</reference>
<dbReference type="Proteomes" id="UP000232883">
    <property type="component" value="Chromosome"/>
</dbReference>
<evidence type="ECO:0000313" key="2">
    <source>
        <dbReference type="Proteomes" id="UP000232883"/>
    </source>
</evidence>
<dbReference type="AlphaFoldDB" id="A0A2K8Z2M9"/>
<dbReference type="EMBL" id="CP025096">
    <property type="protein sequence ID" value="AUD04128.1"/>
    <property type="molecule type" value="Genomic_DNA"/>
</dbReference>
<evidence type="ECO:0000313" key="1">
    <source>
        <dbReference type="EMBL" id="AUD04128.1"/>
    </source>
</evidence>
<proteinExistence type="predicted"/>
<keyword evidence="2" id="KW-1185">Reference proteome</keyword>